<organism evidence="2 3">
    <name type="scientific">Dryococelus australis</name>
    <dbReference type="NCBI Taxonomy" id="614101"/>
    <lineage>
        <taxon>Eukaryota</taxon>
        <taxon>Metazoa</taxon>
        <taxon>Ecdysozoa</taxon>
        <taxon>Arthropoda</taxon>
        <taxon>Hexapoda</taxon>
        <taxon>Insecta</taxon>
        <taxon>Pterygota</taxon>
        <taxon>Neoptera</taxon>
        <taxon>Polyneoptera</taxon>
        <taxon>Phasmatodea</taxon>
        <taxon>Verophasmatodea</taxon>
        <taxon>Anareolatae</taxon>
        <taxon>Phasmatidae</taxon>
        <taxon>Eurycanthinae</taxon>
        <taxon>Dryococelus</taxon>
    </lineage>
</organism>
<sequence length="724" mass="81113">MRTGIPGVRQEILTSGEVICARIFWQHCPISPSPHGHGTQPGAGAGTGSRAMSHRPSEGLNSLIGYSRSTRLSIGRWPANNERYKVQGGVRLVWTNRTMVSSNTATNRTCVLAVVDIGDSLLICLNCLNGIYENMFYIRAQPHAQTCNRRRMPLAGGFSRVPPDSPLYPGAAPFSSRFTLIGLQYLVVKSRQNLSTQVDSKTHTHTFRNWDFELVILRFPAYVESVRPARCVSKAVSQSVQRALSRALALARRCHYEVREKTLWSSQFVGESAKERKHRDSTKLYTRWRSPTSAIFVYSISYWLASHQGEPGSIPGRVPDFRKWESCRTMPLVGGFSRGSPISPAPSFRRRSIFASITLIGSQDLDVKRPCKGGKSYKETCIAAQRDWAAMASDWGHDYLPNLYTTAQRKERGERTRGGKQLGLDTPGALPCRLHLISCFQQGASELVCPNHMQLGQKGRGFTSLQQPMEKRHWLQNRGAGRLGCSPPTNANRVQSPAGSLPDFRMWESCRQCRWSAGFLGDLPFPPLFDVHYRPKSNWAHVHNVCSVVVTPLESRRATSCGYNSSHPVWHALYECLQGIHEDSSPFLLQPFHELSNGFWPRLTSPHPTIQFVSKMFYRVEVGALYGPVQSANIVVGVPLHSSPLNMAPGIVILEVTRVHSVKTPQCWENFIIQNVTIGLCVFATTDKHQQSYAEGRETAPYNHPTTTEFPSWHYTLRQKPFPG</sequence>
<feature type="region of interest" description="Disordered" evidence="1">
    <location>
        <begin position="34"/>
        <end position="55"/>
    </location>
</feature>
<evidence type="ECO:0000313" key="2">
    <source>
        <dbReference type="EMBL" id="KAJ8873496.1"/>
    </source>
</evidence>
<evidence type="ECO:0000256" key="1">
    <source>
        <dbReference type="SAM" id="MobiDB-lite"/>
    </source>
</evidence>
<comment type="caution">
    <text evidence="2">The sequence shown here is derived from an EMBL/GenBank/DDBJ whole genome shotgun (WGS) entry which is preliminary data.</text>
</comment>
<dbReference type="Proteomes" id="UP001159363">
    <property type="component" value="Chromosome 9"/>
</dbReference>
<accession>A0ABQ9GNA1</accession>
<protein>
    <submittedName>
        <fullName evidence="2">Uncharacterized protein</fullName>
    </submittedName>
</protein>
<name>A0ABQ9GNA1_9NEOP</name>
<gene>
    <name evidence="2" type="ORF">PR048_024314</name>
</gene>
<dbReference type="EMBL" id="JARBHB010000010">
    <property type="protein sequence ID" value="KAJ8873496.1"/>
    <property type="molecule type" value="Genomic_DNA"/>
</dbReference>
<reference evidence="2 3" key="1">
    <citation type="submission" date="2023-02" db="EMBL/GenBank/DDBJ databases">
        <title>LHISI_Scaffold_Assembly.</title>
        <authorList>
            <person name="Stuart O.P."/>
            <person name="Cleave R."/>
            <person name="Magrath M.J.L."/>
            <person name="Mikheyev A.S."/>
        </authorList>
    </citation>
    <scope>NUCLEOTIDE SEQUENCE [LARGE SCALE GENOMIC DNA]</scope>
    <source>
        <strain evidence="2">Daus_M_001</strain>
        <tissue evidence="2">Leg muscle</tissue>
    </source>
</reference>
<evidence type="ECO:0000313" key="3">
    <source>
        <dbReference type="Proteomes" id="UP001159363"/>
    </source>
</evidence>
<proteinExistence type="predicted"/>
<keyword evidence="3" id="KW-1185">Reference proteome</keyword>